<protein>
    <recommendedName>
        <fullName evidence="1">FAD dependent oxidoreductase domain-containing protein</fullName>
    </recommendedName>
</protein>
<feature type="domain" description="FAD dependent oxidoreductase" evidence="1">
    <location>
        <begin position="9"/>
        <end position="132"/>
    </location>
</feature>
<evidence type="ECO:0000313" key="2">
    <source>
        <dbReference type="EMBL" id="KLU81971.1"/>
    </source>
</evidence>
<accession>A0A0C4DMP0</accession>
<reference evidence="4" key="1">
    <citation type="submission" date="2010-05" db="EMBL/GenBank/DDBJ databases">
        <title>The genome sequence of Magnaporthe poae strain ATCC 64411.</title>
        <authorList>
            <person name="Ma L.-J."/>
            <person name="Dead R."/>
            <person name="Young S."/>
            <person name="Zeng Q."/>
            <person name="Koehrsen M."/>
            <person name="Alvarado L."/>
            <person name="Berlin A."/>
            <person name="Chapman S.B."/>
            <person name="Chen Z."/>
            <person name="Freedman E."/>
            <person name="Gellesch M."/>
            <person name="Goldberg J."/>
            <person name="Griggs A."/>
            <person name="Gujja S."/>
            <person name="Heilman E.R."/>
            <person name="Heiman D."/>
            <person name="Hepburn T."/>
            <person name="Howarth C."/>
            <person name="Jen D."/>
            <person name="Larson L."/>
            <person name="Mehta T."/>
            <person name="Neiman D."/>
            <person name="Pearson M."/>
            <person name="Roberts A."/>
            <person name="Saif S."/>
            <person name="Shea T."/>
            <person name="Shenoy N."/>
            <person name="Sisk P."/>
            <person name="Stolte C."/>
            <person name="Sykes S."/>
            <person name="Walk T."/>
            <person name="White J."/>
            <person name="Yandava C."/>
            <person name="Haas B."/>
            <person name="Nusbaum C."/>
            <person name="Birren B."/>
        </authorList>
    </citation>
    <scope>NUCLEOTIDE SEQUENCE [LARGE SCALE GENOMIC DNA]</scope>
    <source>
        <strain evidence="4">ATCC 64411 / 73-15</strain>
    </source>
</reference>
<dbReference type="Gene3D" id="3.50.50.60">
    <property type="entry name" value="FAD/NAD(P)-binding domain"/>
    <property type="match status" value="1"/>
</dbReference>
<organism evidence="3 4">
    <name type="scientific">Magnaporthiopsis poae (strain ATCC 64411 / 73-15)</name>
    <name type="common">Kentucky bluegrass fungus</name>
    <name type="synonym">Magnaporthe poae</name>
    <dbReference type="NCBI Taxonomy" id="644358"/>
    <lineage>
        <taxon>Eukaryota</taxon>
        <taxon>Fungi</taxon>
        <taxon>Dikarya</taxon>
        <taxon>Ascomycota</taxon>
        <taxon>Pezizomycotina</taxon>
        <taxon>Sordariomycetes</taxon>
        <taxon>Sordariomycetidae</taxon>
        <taxon>Magnaporthales</taxon>
        <taxon>Magnaporthaceae</taxon>
        <taxon>Magnaporthiopsis</taxon>
    </lineage>
</organism>
<dbReference type="Pfam" id="PF01266">
    <property type="entry name" value="DAO"/>
    <property type="match status" value="1"/>
</dbReference>
<reference evidence="2" key="3">
    <citation type="submission" date="2011-03" db="EMBL/GenBank/DDBJ databases">
        <title>Annotation of Magnaporthe poae ATCC 64411.</title>
        <authorList>
            <person name="Ma L.-J."/>
            <person name="Dead R."/>
            <person name="Young S.K."/>
            <person name="Zeng Q."/>
            <person name="Gargeya S."/>
            <person name="Fitzgerald M."/>
            <person name="Haas B."/>
            <person name="Abouelleil A."/>
            <person name="Alvarado L."/>
            <person name="Arachchi H.M."/>
            <person name="Berlin A."/>
            <person name="Brown A."/>
            <person name="Chapman S.B."/>
            <person name="Chen Z."/>
            <person name="Dunbar C."/>
            <person name="Freedman E."/>
            <person name="Gearin G."/>
            <person name="Gellesch M."/>
            <person name="Goldberg J."/>
            <person name="Griggs A."/>
            <person name="Gujja S."/>
            <person name="Heiman D."/>
            <person name="Howarth C."/>
            <person name="Larson L."/>
            <person name="Lui A."/>
            <person name="MacDonald P.J.P."/>
            <person name="Mehta T."/>
            <person name="Montmayeur A."/>
            <person name="Murphy C."/>
            <person name="Neiman D."/>
            <person name="Pearson M."/>
            <person name="Priest M."/>
            <person name="Roberts A."/>
            <person name="Saif S."/>
            <person name="Shea T."/>
            <person name="Shenoy N."/>
            <person name="Sisk P."/>
            <person name="Stolte C."/>
            <person name="Sykes S."/>
            <person name="Yandava C."/>
            <person name="Wortman J."/>
            <person name="Nusbaum C."/>
            <person name="Birren B."/>
        </authorList>
    </citation>
    <scope>NUCLEOTIDE SEQUENCE</scope>
    <source>
        <strain evidence="2">ATCC 64411</strain>
    </source>
</reference>
<dbReference type="EnsemblFungi" id="MAPG_01051T0">
    <property type="protein sequence ID" value="MAPG_01051T0"/>
    <property type="gene ID" value="MAPG_01051"/>
</dbReference>
<dbReference type="OrthoDB" id="429143at2759"/>
<dbReference type="SUPFAM" id="SSF51971">
    <property type="entry name" value="Nucleotide-binding domain"/>
    <property type="match status" value="1"/>
</dbReference>
<evidence type="ECO:0000313" key="4">
    <source>
        <dbReference type="Proteomes" id="UP000011715"/>
    </source>
</evidence>
<dbReference type="InterPro" id="IPR036188">
    <property type="entry name" value="FAD/NAD-bd_sf"/>
</dbReference>
<reference evidence="3" key="5">
    <citation type="submission" date="2015-06" db="UniProtKB">
        <authorList>
            <consortium name="EnsemblFungi"/>
        </authorList>
    </citation>
    <scope>IDENTIFICATION</scope>
    <source>
        <strain evidence="3">ATCC 64411</strain>
    </source>
</reference>
<keyword evidence="4" id="KW-1185">Reference proteome</keyword>
<sequence length="170" mass="18737">MVPFPAPDGDGEDIVIGGALARAEKGGLYEFGTTDDTTLKEDISEFLRESTPRYFGGNWGDDHPDGRVRSEWTGIMGYSVDGYPLIGRVPADDEDEPSCDGPDKDGGLWASCSFQGHGMVLCWMSAKALVDMMQGRDDAELASWFPDAFRLTRERMKKTFKVLERLSAAE</sequence>
<dbReference type="VEuPathDB" id="FungiDB:MAPG_01051"/>
<gene>
    <name evidence="2" type="ORF">MAPG_01051</name>
</gene>
<dbReference type="eggNOG" id="ENOG502S0HA">
    <property type="taxonomic scope" value="Eukaryota"/>
</dbReference>
<dbReference type="InterPro" id="IPR006076">
    <property type="entry name" value="FAD-dep_OxRdtase"/>
</dbReference>
<dbReference type="AlphaFoldDB" id="A0A0C4DMP0"/>
<proteinExistence type="predicted"/>
<reference evidence="3" key="4">
    <citation type="journal article" date="2015" name="G3 (Bethesda)">
        <title>Genome sequences of three phytopathogenic species of the Magnaporthaceae family of fungi.</title>
        <authorList>
            <person name="Okagaki L.H."/>
            <person name="Nunes C.C."/>
            <person name="Sailsbery J."/>
            <person name="Clay B."/>
            <person name="Brown D."/>
            <person name="John T."/>
            <person name="Oh Y."/>
            <person name="Young N."/>
            <person name="Fitzgerald M."/>
            <person name="Haas B.J."/>
            <person name="Zeng Q."/>
            <person name="Young S."/>
            <person name="Adiconis X."/>
            <person name="Fan L."/>
            <person name="Levin J.Z."/>
            <person name="Mitchell T.K."/>
            <person name="Okubara P.A."/>
            <person name="Farman M.L."/>
            <person name="Kohn L.M."/>
            <person name="Birren B."/>
            <person name="Ma L.-J."/>
            <person name="Dean R.A."/>
        </authorList>
    </citation>
    <scope>NUCLEOTIDE SEQUENCE</scope>
    <source>
        <strain evidence="3">ATCC 64411 / 73-15</strain>
    </source>
</reference>
<dbReference type="Proteomes" id="UP000011715">
    <property type="component" value="Unassembled WGS sequence"/>
</dbReference>
<dbReference type="STRING" id="644358.A0A0C4DMP0"/>
<evidence type="ECO:0000259" key="1">
    <source>
        <dbReference type="Pfam" id="PF01266"/>
    </source>
</evidence>
<dbReference type="EMBL" id="GL876966">
    <property type="protein sequence ID" value="KLU81971.1"/>
    <property type="molecule type" value="Genomic_DNA"/>
</dbReference>
<reference evidence="2" key="2">
    <citation type="submission" date="2010-05" db="EMBL/GenBank/DDBJ databases">
        <title>The Genome Sequence of Magnaporthe poae strain ATCC 64411.</title>
        <authorList>
            <consortium name="The Broad Institute Genome Sequencing Platform"/>
            <consortium name="Broad Institute Genome Sequencing Center for Infectious Disease"/>
            <person name="Ma L.-J."/>
            <person name="Dead R."/>
            <person name="Young S."/>
            <person name="Zeng Q."/>
            <person name="Koehrsen M."/>
            <person name="Alvarado L."/>
            <person name="Berlin A."/>
            <person name="Chapman S.B."/>
            <person name="Chen Z."/>
            <person name="Freedman E."/>
            <person name="Gellesch M."/>
            <person name="Goldberg J."/>
            <person name="Griggs A."/>
            <person name="Gujja S."/>
            <person name="Heilman E.R."/>
            <person name="Heiman D."/>
            <person name="Hepburn T."/>
            <person name="Howarth C."/>
            <person name="Jen D."/>
            <person name="Larson L."/>
            <person name="Mehta T."/>
            <person name="Neiman D."/>
            <person name="Pearson M."/>
            <person name="Roberts A."/>
            <person name="Saif S."/>
            <person name="Shea T."/>
            <person name="Shenoy N."/>
            <person name="Sisk P."/>
            <person name="Stolte C."/>
            <person name="Sykes S."/>
            <person name="Walk T."/>
            <person name="White J."/>
            <person name="Yandava C."/>
            <person name="Haas B."/>
            <person name="Nusbaum C."/>
            <person name="Birren B."/>
        </authorList>
    </citation>
    <scope>NUCLEOTIDE SEQUENCE</scope>
    <source>
        <strain evidence="2">ATCC 64411</strain>
    </source>
</reference>
<evidence type="ECO:0000313" key="3">
    <source>
        <dbReference type="EnsemblFungi" id="MAPG_01051T0"/>
    </source>
</evidence>
<dbReference type="EMBL" id="ADBL01000245">
    <property type="status" value="NOT_ANNOTATED_CDS"/>
    <property type="molecule type" value="Genomic_DNA"/>
</dbReference>
<dbReference type="Gene3D" id="3.30.9.10">
    <property type="entry name" value="D-Amino Acid Oxidase, subunit A, domain 2"/>
    <property type="match status" value="1"/>
</dbReference>
<name>A0A0C4DMP0_MAGP6</name>